<comment type="caution">
    <text evidence="3">The sequence shown here is derived from an EMBL/GenBank/DDBJ whole genome shotgun (WGS) entry which is preliminary data.</text>
</comment>
<dbReference type="PANTHER" id="PTHR30204:SF93">
    <property type="entry name" value="HTH MERR-TYPE DOMAIN-CONTAINING PROTEIN"/>
    <property type="match status" value="1"/>
</dbReference>
<accession>A0A848LJ01</accession>
<dbReference type="GO" id="GO:0003677">
    <property type="term" value="F:DNA binding"/>
    <property type="evidence" value="ECO:0007669"/>
    <property type="project" value="UniProtKB-KW"/>
</dbReference>
<dbReference type="PRINTS" id="PR00040">
    <property type="entry name" value="HTHMERR"/>
</dbReference>
<protein>
    <submittedName>
        <fullName evidence="3">MerR family transcriptional regulator</fullName>
    </submittedName>
</protein>
<sequence>MRPPMTQTEWKLAELAEEAGVSPRTVRYYVQRGLLPAPPFRGPDTVYGEEHLIRLKAIRVLQARFLPLDAIQVELQRLSLDELRKLAASEATPTPPAYDGPVVPRIIGDPPVPAPGVVSPKPTVMARYQRWELAPGLELHVSEGADAKVRALAERVRALIEEFQEREKP</sequence>
<name>A0A848LJ01_9BACT</name>
<evidence type="ECO:0000256" key="1">
    <source>
        <dbReference type="ARBA" id="ARBA00023125"/>
    </source>
</evidence>
<dbReference type="Gene3D" id="1.10.1660.10">
    <property type="match status" value="1"/>
</dbReference>
<dbReference type="PROSITE" id="PS50937">
    <property type="entry name" value="HTH_MERR_2"/>
    <property type="match status" value="1"/>
</dbReference>
<dbReference type="RefSeq" id="WP_169346970.1">
    <property type="nucleotide sequence ID" value="NZ_JABBJJ010000107.1"/>
</dbReference>
<proteinExistence type="predicted"/>
<dbReference type="SUPFAM" id="SSF46955">
    <property type="entry name" value="Putative DNA-binding domain"/>
    <property type="match status" value="1"/>
</dbReference>
<dbReference type="EMBL" id="JABBJJ010000107">
    <property type="protein sequence ID" value="NMO17690.1"/>
    <property type="molecule type" value="Genomic_DNA"/>
</dbReference>
<dbReference type="CDD" id="cd00592">
    <property type="entry name" value="HTH_MerR-like"/>
    <property type="match status" value="1"/>
</dbReference>
<dbReference type="InterPro" id="IPR000551">
    <property type="entry name" value="MerR-type_HTH_dom"/>
</dbReference>
<keyword evidence="1" id="KW-0238">DNA-binding</keyword>
<dbReference type="GO" id="GO:0003700">
    <property type="term" value="F:DNA-binding transcription factor activity"/>
    <property type="evidence" value="ECO:0007669"/>
    <property type="project" value="InterPro"/>
</dbReference>
<dbReference type="PANTHER" id="PTHR30204">
    <property type="entry name" value="REDOX-CYCLING DRUG-SENSING TRANSCRIPTIONAL ACTIVATOR SOXR"/>
    <property type="match status" value="1"/>
</dbReference>
<organism evidence="3 4">
    <name type="scientific">Pyxidicoccus fallax</name>
    <dbReference type="NCBI Taxonomy" id="394095"/>
    <lineage>
        <taxon>Bacteria</taxon>
        <taxon>Pseudomonadati</taxon>
        <taxon>Myxococcota</taxon>
        <taxon>Myxococcia</taxon>
        <taxon>Myxococcales</taxon>
        <taxon>Cystobacterineae</taxon>
        <taxon>Myxococcaceae</taxon>
        <taxon>Pyxidicoccus</taxon>
    </lineage>
</organism>
<evidence type="ECO:0000259" key="2">
    <source>
        <dbReference type="PROSITE" id="PS50937"/>
    </source>
</evidence>
<dbReference type="InterPro" id="IPR047057">
    <property type="entry name" value="MerR_fam"/>
</dbReference>
<reference evidence="3 4" key="1">
    <citation type="submission" date="2020-04" db="EMBL/GenBank/DDBJ databases">
        <title>Draft genome of Pyxidicoccus fallax type strain.</title>
        <authorList>
            <person name="Whitworth D.E."/>
        </authorList>
    </citation>
    <scope>NUCLEOTIDE SEQUENCE [LARGE SCALE GENOMIC DNA]</scope>
    <source>
        <strain evidence="3 4">DSM 14698</strain>
    </source>
</reference>
<dbReference type="AlphaFoldDB" id="A0A848LJ01"/>
<gene>
    <name evidence="3" type="ORF">HG543_22945</name>
</gene>
<evidence type="ECO:0000313" key="4">
    <source>
        <dbReference type="Proteomes" id="UP000518300"/>
    </source>
</evidence>
<dbReference type="InterPro" id="IPR009061">
    <property type="entry name" value="DNA-bd_dom_put_sf"/>
</dbReference>
<evidence type="ECO:0000313" key="3">
    <source>
        <dbReference type="EMBL" id="NMO17690.1"/>
    </source>
</evidence>
<dbReference type="SMART" id="SM00422">
    <property type="entry name" value="HTH_MERR"/>
    <property type="match status" value="1"/>
</dbReference>
<feature type="domain" description="HTH merR-type" evidence="2">
    <location>
        <begin position="9"/>
        <end position="78"/>
    </location>
</feature>
<dbReference type="Pfam" id="PF13411">
    <property type="entry name" value="MerR_1"/>
    <property type="match status" value="1"/>
</dbReference>
<keyword evidence="4" id="KW-1185">Reference proteome</keyword>
<dbReference type="Proteomes" id="UP000518300">
    <property type="component" value="Unassembled WGS sequence"/>
</dbReference>